<proteinExistence type="inferred from homology"/>
<keyword evidence="5 6" id="KW-0233">DNA recombination</keyword>
<evidence type="ECO:0000256" key="1">
    <source>
        <dbReference type="ARBA" id="ARBA00002190"/>
    </source>
</evidence>
<evidence type="ECO:0000256" key="2">
    <source>
        <dbReference type="ARBA" id="ARBA00010961"/>
    </source>
</evidence>
<dbReference type="PANTHER" id="PTHR33217:SF7">
    <property type="entry name" value="TRANSPOSASE FOR INSERTION SEQUENCE ELEMENT IS1081"/>
    <property type="match status" value="1"/>
</dbReference>
<protein>
    <recommendedName>
        <fullName evidence="6">Mutator family transposase</fullName>
    </recommendedName>
</protein>
<dbReference type="AlphaFoldDB" id="A0A1G6TC28"/>
<evidence type="ECO:0000256" key="4">
    <source>
        <dbReference type="ARBA" id="ARBA00023125"/>
    </source>
</evidence>
<dbReference type="GO" id="GO:0003677">
    <property type="term" value="F:DNA binding"/>
    <property type="evidence" value="ECO:0007669"/>
    <property type="project" value="UniProtKB-UniRule"/>
</dbReference>
<organism evidence="7 8">
    <name type="scientific">Kordiimonas lacus</name>
    <dbReference type="NCBI Taxonomy" id="637679"/>
    <lineage>
        <taxon>Bacteria</taxon>
        <taxon>Pseudomonadati</taxon>
        <taxon>Pseudomonadota</taxon>
        <taxon>Alphaproteobacteria</taxon>
        <taxon>Kordiimonadales</taxon>
        <taxon>Kordiimonadaceae</taxon>
        <taxon>Kordiimonas</taxon>
    </lineage>
</organism>
<gene>
    <name evidence="7" type="ORF">SAMN04488071_0175</name>
</gene>
<dbReference type="NCBIfam" id="NF033543">
    <property type="entry name" value="transpos_IS256"/>
    <property type="match status" value="1"/>
</dbReference>
<evidence type="ECO:0000313" key="7">
    <source>
        <dbReference type="EMBL" id="SDD26106.1"/>
    </source>
</evidence>
<dbReference type="STRING" id="637679.GCA_001550055_00714"/>
<reference evidence="7 8" key="1">
    <citation type="submission" date="2016-10" db="EMBL/GenBank/DDBJ databases">
        <authorList>
            <person name="de Groot N.N."/>
        </authorList>
    </citation>
    <scope>NUCLEOTIDE SEQUENCE [LARGE SCALE GENOMIC DNA]</scope>
    <source>
        <strain evidence="7 8">CGMCC 1.9109</strain>
    </source>
</reference>
<keyword evidence="3 6" id="KW-0815">Transposition</keyword>
<sequence>MSDDTAKTLTNVIKIDDARIQDHLGKIVRGTVEETLNALLDAEADRLCGAGRYERSDGRRDTRAGSYGRKLHTKAGEVNLKVPKLRQQTFETAIIERYRRRESSVEEAMIEMYLAGVSVRRVEDVTEALWGTRVSPSTISNLNKKIYKQIEEWRNRPIEGEHPYLYLDGIVLKRSWAGEVRNVSLLVAVSVNADGYREIVGIMEGHKEDRAGWSGFLRHLKERGLTGVQLVISDACLGLRESIGDFYPDADWQRCIVHWYRNIFSHVPSGKVREVSLMLKAIHAQESHRAASEKAAMVIKQLRAMRLGKVADWAEETAQETLAYYKYPDRHWQRIRTNNPLERIMREIRRRTKVVGAFPDGESALNLAAARLRHIAGTKWSMKRYLDMNLLKQQQQEIA</sequence>
<evidence type="ECO:0000256" key="6">
    <source>
        <dbReference type="RuleBase" id="RU365089"/>
    </source>
</evidence>
<dbReference type="PANTHER" id="PTHR33217">
    <property type="entry name" value="TRANSPOSASE FOR INSERTION SEQUENCE ELEMENT IS1081"/>
    <property type="match status" value="1"/>
</dbReference>
<evidence type="ECO:0000256" key="3">
    <source>
        <dbReference type="ARBA" id="ARBA00022578"/>
    </source>
</evidence>
<comment type="function">
    <text evidence="1 6">Required for the transposition of the insertion element.</text>
</comment>
<dbReference type="GO" id="GO:0004803">
    <property type="term" value="F:transposase activity"/>
    <property type="evidence" value="ECO:0007669"/>
    <property type="project" value="UniProtKB-UniRule"/>
</dbReference>
<name>A0A1G6TC28_9PROT</name>
<dbReference type="Proteomes" id="UP000183685">
    <property type="component" value="Unassembled WGS sequence"/>
</dbReference>
<keyword evidence="8" id="KW-1185">Reference proteome</keyword>
<dbReference type="EMBL" id="FNAK01000001">
    <property type="protein sequence ID" value="SDD26106.1"/>
    <property type="molecule type" value="Genomic_DNA"/>
</dbReference>
<evidence type="ECO:0000256" key="5">
    <source>
        <dbReference type="ARBA" id="ARBA00023172"/>
    </source>
</evidence>
<keyword evidence="6" id="KW-0814">Transposable element</keyword>
<dbReference type="GO" id="GO:0006313">
    <property type="term" value="P:DNA transposition"/>
    <property type="evidence" value="ECO:0007669"/>
    <property type="project" value="UniProtKB-UniRule"/>
</dbReference>
<dbReference type="Pfam" id="PF00872">
    <property type="entry name" value="Transposase_mut"/>
    <property type="match status" value="1"/>
</dbReference>
<keyword evidence="4 6" id="KW-0238">DNA-binding</keyword>
<accession>A0A1G6TC28</accession>
<dbReference type="InterPro" id="IPR001207">
    <property type="entry name" value="Transposase_mutator"/>
</dbReference>
<comment type="similarity">
    <text evidence="2 6">Belongs to the transposase mutator family.</text>
</comment>
<evidence type="ECO:0000313" key="8">
    <source>
        <dbReference type="Proteomes" id="UP000183685"/>
    </source>
</evidence>